<dbReference type="PANTHER" id="PTHR11257">
    <property type="entry name" value="CHEMOSENSORY PROTEIN-RELATED"/>
    <property type="match status" value="1"/>
</dbReference>
<dbReference type="InterPro" id="IPR005055">
    <property type="entry name" value="A10/PebIII"/>
</dbReference>
<dbReference type="PANTHER" id="PTHR11257:SF13">
    <property type="entry name" value="GEO07322P1"/>
    <property type="match status" value="1"/>
</dbReference>
<dbReference type="InterPro" id="IPR036682">
    <property type="entry name" value="OS_D_A10/PebIII_sf"/>
</dbReference>
<name>A0AAU9TUV7_EUPED</name>
<evidence type="ECO:0000313" key="3">
    <source>
        <dbReference type="Proteomes" id="UP001153954"/>
    </source>
</evidence>
<keyword evidence="3" id="KW-1185">Reference proteome</keyword>
<evidence type="ECO:0000313" key="2">
    <source>
        <dbReference type="EMBL" id="CAH2089586.1"/>
    </source>
</evidence>
<feature type="signal peptide" evidence="1">
    <location>
        <begin position="1"/>
        <end position="16"/>
    </location>
</feature>
<protein>
    <submittedName>
        <fullName evidence="2">Uncharacterized protein</fullName>
    </submittedName>
</protein>
<sequence>MNKTCFLFLLICYTFANEIYYDRRYDYYDVDYFVQNPRLLKKYLNCFLDQGPCTPVGKVFKSVLPEIVKTACSKCSPSQKRFAGRSFEAFRRYLPEKYEELKQKLDPKNSYYATFESVVSIS</sequence>
<dbReference type="Gene3D" id="1.10.2080.10">
    <property type="entry name" value="Insect odorant-binding protein A10/Ejaculatory bulb-specific protein 3"/>
    <property type="match status" value="1"/>
</dbReference>
<dbReference type="Proteomes" id="UP001153954">
    <property type="component" value="Unassembled WGS sequence"/>
</dbReference>
<proteinExistence type="predicted"/>
<keyword evidence="1" id="KW-0732">Signal</keyword>
<dbReference type="EMBL" id="CAKOGL010000008">
    <property type="protein sequence ID" value="CAH2089586.1"/>
    <property type="molecule type" value="Genomic_DNA"/>
</dbReference>
<dbReference type="SUPFAM" id="SSF100910">
    <property type="entry name" value="Chemosensory protein Csp2"/>
    <property type="match status" value="1"/>
</dbReference>
<feature type="chain" id="PRO_5043863382" evidence="1">
    <location>
        <begin position="17"/>
        <end position="122"/>
    </location>
</feature>
<reference evidence="2" key="1">
    <citation type="submission" date="2022-03" db="EMBL/GenBank/DDBJ databases">
        <authorList>
            <person name="Tunstrom K."/>
        </authorList>
    </citation>
    <scope>NUCLEOTIDE SEQUENCE</scope>
</reference>
<gene>
    <name evidence="2" type="ORF">EEDITHA_LOCUS5626</name>
</gene>
<accession>A0AAU9TUV7</accession>
<evidence type="ECO:0000256" key="1">
    <source>
        <dbReference type="SAM" id="SignalP"/>
    </source>
</evidence>
<comment type="caution">
    <text evidence="2">The sequence shown here is derived from an EMBL/GenBank/DDBJ whole genome shotgun (WGS) entry which is preliminary data.</text>
</comment>
<dbReference type="AlphaFoldDB" id="A0AAU9TUV7"/>
<organism evidence="2 3">
    <name type="scientific">Euphydryas editha</name>
    <name type="common">Edith's checkerspot</name>
    <dbReference type="NCBI Taxonomy" id="104508"/>
    <lineage>
        <taxon>Eukaryota</taxon>
        <taxon>Metazoa</taxon>
        <taxon>Ecdysozoa</taxon>
        <taxon>Arthropoda</taxon>
        <taxon>Hexapoda</taxon>
        <taxon>Insecta</taxon>
        <taxon>Pterygota</taxon>
        <taxon>Neoptera</taxon>
        <taxon>Endopterygota</taxon>
        <taxon>Lepidoptera</taxon>
        <taxon>Glossata</taxon>
        <taxon>Ditrysia</taxon>
        <taxon>Papilionoidea</taxon>
        <taxon>Nymphalidae</taxon>
        <taxon>Nymphalinae</taxon>
        <taxon>Euphydryas</taxon>
    </lineage>
</organism>
<dbReference type="Pfam" id="PF03392">
    <property type="entry name" value="OS-D"/>
    <property type="match status" value="1"/>
</dbReference>